<evidence type="ECO:0000256" key="2">
    <source>
        <dbReference type="ARBA" id="ARBA00004882"/>
    </source>
</evidence>
<evidence type="ECO:0000256" key="6">
    <source>
        <dbReference type="ARBA" id="ARBA00022619"/>
    </source>
</evidence>
<dbReference type="PROSITE" id="PS51747">
    <property type="entry name" value="CYT_DCMP_DEAMINASES_2"/>
    <property type="match status" value="1"/>
</dbReference>
<comment type="pathway">
    <text evidence="2 12">Cofactor biosynthesis; riboflavin biosynthesis; 5-amino-6-(D-ribitylamino)uracil from GTP: step 2/4.</text>
</comment>
<name>A0A0S8GLV2_UNCW3</name>
<evidence type="ECO:0000256" key="15">
    <source>
        <dbReference type="PIRSR" id="PIRSR006769-3"/>
    </source>
</evidence>
<sequence>MSRAYNEMFMQYALNLATKGWGRTGINPLVGAVIVKNGKIVGQGFHRKIGEAHAEIVALTEAGIRADMADLYVNLEPCCIHGYTPPCVNAIIASNIRRVVIGALDPNPAVNGKGIETLRKHGIEVVENILNAEACELNRWYQKYITSKVPYVILKVAATEDMKISGFSTKYITSENSLRYVHALRSKVGAVLVGINTLLTDNPFLTDRLVHRHNPARIVIDPDLEIPMDANFLAPTARRIIFTKPNNVRVKTDVLEEMGVELVYLAADHYTTEELLTNIGVLKIGSILVEGGGETFNCFLTEKNYDELYLFVAPTTVQQGLEIKLDQVIFAGKLPESVGEDSLYHVYRDN</sequence>
<evidence type="ECO:0000256" key="7">
    <source>
        <dbReference type="ARBA" id="ARBA00022723"/>
    </source>
</evidence>
<evidence type="ECO:0000256" key="14">
    <source>
        <dbReference type="PIRSR" id="PIRSR006769-2"/>
    </source>
</evidence>
<evidence type="ECO:0000313" key="18">
    <source>
        <dbReference type="Proteomes" id="UP000051096"/>
    </source>
</evidence>
<feature type="binding site" evidence="14">
    <location>
        <position position="197"/>
    </location>
    <ligand>
        <name>NADP(+)</name>
        <dbReference type="ChEBI" id="CHEBI:58349"/>
    </ligand>
</feature>
<feature type="binding site" evidence="14">
    <location>
        <position position="205"/>
    </location>
    <ligand>
        <name>substrate</name>
    </ligand>
</feature>
<dbReference type="Proteomes" id="UP000051096">
    <property type="component" value="Unassembled WGS sequence"/>
</dbReference>
<dbReference type="Pfam" id="PF01872">
    <property type="entry name" value="RibD_C"/>
    <property type="match status" value="1"/>
</dbReference>
<dbReference type="SUPFAM" id="SSF53597">
    <property type="entry name" value="Dihydrofolate reductase-like"/>
    <property type="match status" value="1"/>
</dbReference>
<evidence type="ECO:0000256" key="1">
    <source>
        <dbReference type="ARBA" id="ARBA00002151"/>
    </source>
</evidence>
<comment type="similarity">
    <text evidence="5 12">In the C-terminal section; belongs to the HTP reductase family.</text>
</comment>
<comment type="similarity">
    <text evidence="4 12">In the N-terminal section; belongs to the cytidine and deoxycytidylate deaminase family.</text>
</comment>
<dbReference type="Gene3D" id="3.40.140.10">
    <property type="entry name" value="Cytidine Deaminase, domain 2"/>
    <property type="match status" value="1"/>
</dbReference>
<dbReference type="SUPFAM" id="SSF53927">
    <property type="entry name" value="Cytidine deaminase-like"/>
    <property type="match status" value="1"/>
</dbReference>
<dbReference type="InterPro" id="IPR004794">
    <property type="entry name" value="Eubact_RibD"/>
</dbReference>
<comment type="pathway">
    <text evidence="3 12">Cofactor biosynthesis; riboflavin biosynthesis; 5-amino-6-(D-ribitylamino)uracil from GTP: step 3/4.</text>
</comment>
<evidence type="ECO:0000259" key="16">
    <source>
        <dbReference type="PROSITE" id="PS51747"/>
    </source>
</evidence>
<evidence type="ECO:0000256" key="8">
    <source>
        <dbReference type="ARBA" id="ARBA00022833"/>
    </source>
</evidence>
<dbReference type="AlphaFoldDB" id="A0A0S8GLV2"/>
<dbReference type="EC" id="1.1.1.193" evidence="12"/>
<feature type="active site" description="Proton donor" evidence="13">
    <location>
        <position position="55"/>
    </location>
</feature>
<comment type="function">
    <text evidence="1 12">Converts 2,5-diamino-6-(ribosylamino)-4(3h)-pyrimidinone 5'-phosphate into 5-amino-6-(ribosylamino)-2,4(1h,3h)-pyrimidinedione 5'-phosphate.</text>
</comment>
<dbReference type="PATRIC" id="fig|1703780.3.peg.1561"/>
<comment type="caution">
    <text evidence="17">The sequence shown here is derived from an EMBL/GenBank/DDBJ whole genome shotgun (WGS) entry which is preliminary data.</text>
</comment>
<dbReference type="PANTHER" id="PTHR38011:SF7">
    <property type="entry name" value="2,5-DIAMINO-6-RIBOSYLAMINO-4(3H)-PYRIMIDINONE 5'-PHOSPHATE REDUCTASE"/>
    <property type="match status" value="1"/>
</dbReference>
<dbReference type="GO" id="GO:0008835">
    <property type="term" value="F:diaminohydroxyphosphoribosylaminopyrimidine deaminase activity"/>
    <property type="evidence" value="ECO:0007669"/>
    <property type="project" value="UniProtKB-EC"/>
</dbReference>
<evidence type="ECO:0000313" key="17">
    <source>
        <dbReference type="EMBL" id="KPK73927.1"/>
    </source>
</evidence>
<evidence type="ECO:0000256" key="11">
    <source>
        <dbReference type="ARBA" id="ARBA00023268"/>
    </source>
</evidence>
<keyword evidence="7 12" id="KW-0479">Metal-binding</keyword>
<evidence type="ECO:0000256" key="10">
    <source>
        <dbReference type="ARBA" id="ARBA00023002"/>
    </source>
</evidence>
<feature type="binding site" evidence="14">
    <location>
        <position position="185"/>
    </location>
    <ligand>
        <name>substrate</name>
    </ligand>
</feature>
<accession>A0A0S8GLV2</accession>
<evidence type="ECO:0000256" key="5">
    <source>
        <dbReference type="ARBA" id="ARBA00007417"/>
    </source>
</evidence>
<dbReference type="InterPro" id="IPR002125">
    <property type="entry name" value="CMP_dCMP_dom"/>
</dbReference>
<feature type="binding site" evidence="15">
    <location>
        <position position="53"/>
    </location>
    <ligand>
        <name>Zn(2+)</name>
        <dbReference type="ChEBI" id="CHEBI:29105"/>
        <note>catalytic</note>
    </ligand>
</feature>
<evidence type="ECO:0000256" key="9">
    <source>
        <dbReference type="ARBA" id="ARBA00022857"/>
    </source>
</evidence>
<evidence type="ECO:0000256" key="4">
    <source>
        <dbReference type="ARBA" id="ARBA00005259"/>
    </source>
</evidence>
<dbReference type="Gene3D" id="3.40.430.10">
    <property type="entry name" value="Dihydrofolate Reductase, subunit A"/>
    <property type="match status" value="1"/>
</dbReference>
<keyword evidence="11" id="KW-0511">Multifunctional enzyme</keyword>
<comment type="cofactor">
    <cofactor evidence="12 15">
        <name>Zn(2+)</name>
        <dbReference type="ChEBI" id="CHEBI:29105"/>
    </cofactor>
    <text evidence="12 15">Binds 1 zinc ion.</text>
</comment>
<dbReference type="EC" id="3.5.4.26" evidence="12"/>
<dbReference type="PANTHER" id="PTHR38011">
    <property type="entry name" value="DIHYDROFOLATE REDUCTASE FAMILY PROTEIN (AFU_ORTHOLOGUE AFUA_8G06820)"/>
    <property type="match status" value="1"/>
</dbReference>
<feature type="binding site" evidence="14">
    <location>
        <position position="157"/>
    </location>
    <ligand>
        <name>NADP(+)</name>
        <dbReference type="ChEBI" id="CHEBI:58349"/>
    </ligand>
</feature>
<organism evidence="17 18">
    <name type="scientific">candidate division WOR_3 bacterium SM23_60</name>
    <dbReference type="NCBI Taxonomy" id="1703780"/>
    <lineage>
        <taxon>Bacteria</taxon>
        <taxon>Bacteria division WOR-3</taxon>
    </lineage>
</organism>
<dbReference type="InterPro" id="IPR016193">
    <property type="entry name" value="Cytidine_deaminase-like"/>
</dbReference>
<dbReference type="PIRSF" id="PIRSF006769">
    <property type="entry name" value="RibD"/>
    <property type="match status" value="1"/>
</dbReference>
<evidence type="ECO:0000256" key="13">
    <source>
        <dbReference type="PIRSR" id="PIRSR006769-1"/>
    </source>
</evidence>
<feature type="domain" description="CMP/dCMP-type deaminase" evidence="16">
    <location>
        <begin position="4"/>
        <end position="126"/>
    </location>
</feature>
<feature type="binding site" evidence="14">
    <location>
        <position position="208"/>
    </location>
    <ligand>
        <name>substrate</name>
    </ligand>
</feature>
<protein>
    <recommendedName>
        <fullName evidence="12">Riboflavin biosynthesis protein RibD</fullName>
    </recommendedName>
    <domain>
        <recommendedName>
            <fullName evidence="12">Diaminohydroxyphosphoribosylaminopyrimidine deaminase</fullName>
            <shortName evidence="12">DRAP deaminase</shortName>
            <ecNumber evidence="12">3.5.4.26</ecNumber>
        </recommendedName>
        <alternativeName>
            <fullName evidence="12">Riboflavin-specific deaminase</fullName>
        </alternativeName>
    </domain>
    <domain>
        <recommendedName>
            <fullName evidence="12">5-amino-6-(5-phosphoribosylamino)uracil reductase</fullName>
            <ecNumber evidence="12">1.1.1.193</ecNumber>
        </recommendedName>
        <alternativeName>
            <fullName evidence="12">HTP reductase</fullName>
        </alternativeName>
    </domain>
</protein>
<dbReference type="CDD" id="cd01284">
    <property type="entry name" value="Riboflavin_deaminase-reductase"/>
    <property type="match status" value="1"/>
</dbReference>
<evidence type="ECO:0000256" key="3">
    <source>
        <dbReference type="ARBA" id="ARBA00004910"/>
    </source>
</evidence>
<dbReference type="InterPro" id="IPR016192">
    <property type="entry name" value="APOBEC/CMP_deaminase_Zn-bd"/>
</dbReference>
<gene>
    <name evidence="17" type="ORF">AMJ87_00110</name>
</gene>
<dbReference type="Pfam" id="PF00383">
    <property type="entry name" value="dCMP_cyt_deam_1"/>
    <property type="match status" value="1"/>
</dbReference>
<keyword evidence="10 12" id="KW-0560">Oxidoreductase</keyword>
<dbReference type="UniPathway" id="UPA00275">
    <property type="reaction ID" value="UER00401"/>
</dbReference>
<dbReference type="GO" id="GO:0008270">
    <property type="term" value="F:zinc ion binding"/>
    <property type="evidence" value="ECO:0007669"/>
    <property type="project" value="InterPro"/>
</dbReference>
<feature type="binding site" evidence="14">
    <location>
        <position position="201"/>
    </location>
    <ligand>
        <name>NADP(+)</name>
        <dbReference type="ChEBI" id="CHEBI:58349"/>
    </ligand>
</feature>
<dbReference type="InterPro" id="IPR050765">
    <property type="entry name" value="Riboflavin_Biosynth_HTPR"/>
</dbReference>
<proteinExistence type="inferred from homology"/>
<comment type="catalytic activity">
    <reaction evidence="12">
        <text>2,5-diamino-6-hydroxy-4-(5-phosphoribosylamino)-pyrimidine + H2O + H(+) = 5-amino-6-(5-phospho-D-ribosylamino)uracil + NH4(+)</text>
        <dbReference type="Rhea" id="RHEA:21868"/>
        <dbReference type="ChEBI" id="CHEBI:15377"/>
        <dbReference type="ChEBI" id="CHEBI:15378"/>
        <dbReference type="ChEBI" id="CHEBI:28938"/>
        <dbReference type="ChEBI" id="CHEBI:58453"/>
        <dbReference type="ChEBI" id="CHEBI:58614"/>
        <dbReference type="EC" id="3.5.4.26"/>
    </reaction>
</comment>
<dbReference type="GO" id="GO:0008703">
    <property type="term" value="F:5-amino-6-(5-phosphoribosylamino)uracil reductase activity"/>
    <property type="evidence" value="ECO:0007669"/>
    <property type="project" value="UniProtKB-EC"/>
</dbReference>
<comment type="catalytic activity">
    <reaction evidence="12">
        <text>5-amino-6-(5-phospho-D-ribitylamino)uracil + NADP(+) = 5-amino-6-(5-phospho-D-ribosylamino)uracil + NADPH + H(+)</text>
        <dbReference type="Rhea" id="RHEA:17845"/>
        <dbReference type="ChEBI" id="CHEBI:15378"/>
        <dbReference type="ChEBI" id="CHEBI:57783"/>
        <dbReference type="ChEBI" id="CHEBI:58349"/>
        <dbReference type="ChEBI" id="CHEBI:58421"/>
        <dbReference type="ChEBI" id="CHEBI:58453"/>
        <dbReference type="EC" id="1.1.1.193"/>
    </reaction>
</comment>
<keyword evidence="12" id="KW-0378">Hydrolase</keyword>
<dbReference type="InterPro" id="IPR024072">
    <property type="entry name" value="DHFR-like_dom_sf"/>
</dbReference>
<evidence type="ECO:0000256" key="12">
    <source>
        <dbReference type="PIRNR" id="PIRNR006769"/>
    </source>
</evidence>
<dbReference type="GO" id="GO:0009231">
    <property type="term" value="P:riboflavin biosynthetic process"/>
    <property type="evidence" value="ECO:0007669"/>
    <property type="project" value="UniProtKB-UniPathway"/>
</dbReference>
<feature type="binding site" evidence="15">
    <location>
        <position position="78"/>
    </location>
    <ligand>
        <name>Zn(2+)</name>
        <dbReference type="ChEBI" id="CHEBI:29105"/>
        <note>catalytic</note>
    </ligand>
</feature>
<keyword evidence="8 12" id="KW-0862">Zinc</keyword>
<feature type="binding site" evidence="15">
    <location>
        <position position="87"/>
    </location>
    <ligand>
        <name>Zn(2+)</name>
        <dbReference type="ChEBI" id="CHEBI:29105"/>
        <note>catalytic</note>
    </ligand>
</feature>
<dbReference type="EMBL" id="LJUO01000001">
    <property type="protein sequence ID" value="KPK73927.1"/>
    <property type="molecule type" value="Genomic_DNA"/>
</dbReference>
<keyword evidence="9 12" id="KW-0521">NADP</keyword>
<dbReference type="InterPro" id="IPR002734">
    <property type="entry name" value="RibDG_C"/>
</dbReference>
<keyword evidence="6 12" id="KW-0686">Riboflavin biosynthesis</keyword>
<feature type="binding site" evidence="14">
    <location>
        <position position="290"/>
    </location>
    <ligand>
        <name>substrate</name>
    </ligand>
</feature>
<dbReference type="NCBIfam" id="TIGR00326">
    <property type="entry name" value="eubact_ribD"/>
    <property type="match status" value="1"/>
</dbReference>
<dbReference type="PROSITE" id="PS00903">
    <property type="entry name" value="CYT_DCMP_DEAMINASES_1"/>
    <property type="match status" value="1"/>
</dbReference>
<reference evidence="17 18" key="1">
    <citation type="journal article" date="2015" name="Microbiome">
        <title>Genomic resolution of linkages in carbon, nitrogen, and sulfur cycling among widespread estuary sediment bacteria.</title>
        <authorList>
            <person name="Baker B.J."/>
            <person name="Lazar C.S."/>
            <person name="Teske A.P."/>
            <person name="Dick G.J."/>
        </authorList>
    </citation>
    <scope>NUCLEOTIDE SEQUENCE [LARGE SCALE GENOMIC DNA]</scope>
    <source>
        <strain evidence="17">SM23_60</strain>
    </source>
</reference>